<dbReference type="KEGG" id="crz:D1345_17670"/>
<evidence type="ECO:0000313" key="2">
    <source>
        <dbReference type="EMBL" id="AXT47885.1"/>
    </source>
</evidence>
<name>A0AAD0RST2_9NEIS</name>
<evidence type="ECO:0000256" key="1">
    <source>
        <dbReference type="SAM" id="MobiDB-lite"/>
    </source>
</evidence>
<accession>A0AAD0RST2</accession>
<feature type="compositionally biased region" description="Pro residues" evidence="1">
    <location>
        <begin position="109"/>
        <end position="123"/>
    </location>
</feature>
<proteinExistence type="predicted"/>
<organism evidence="2 3">
    <name type="scientific">Chromobacterium rhizoryzae</name>
    <dbReference type="NCBI Taxonomy" id="1778675"/>
    <lineage>
        <taxon>Bacteria</taxon>
        <taxon>Pseudomonadati</taxon>
        <taxon>Pseudomonadota</taxon>
        <taxon>Betaproteobacteria</taxon>
        <taxon>Neisseriales</taxon>
        <taxon>Chromobacteriaceae</taxon>
        <taxon>Chromobacterium</taxon>
    </lineage>
</organism>
<feature type="region of interest" description="Disordered" evidence="1">
    <location>
        <begin position="1"/>
        <end position="32"/>
    </location>
</feature>
<keyword evidence="3" id="KW-1185">Reference proteome</keyword>
<feature type="compositionally biased region" description="Low complexity" evidence="1">
    <location>
        <begin position="91"/>
        <end position="102"/>
    </location>
</feature>
<reference evidence="2 3" key="1">
    <citation type="submission" date="2018-08" db="EMBL/GenBank/DDBJ databases">
        <title>Complete genome sequence of JP2-74.</title>
        <authorList>
            <person name="Wu L."/>
        </authorList>
    </citation>
    <scope>NUCLEOTIDE SEQUENCE [LARGE SCALE GENOMIC DNA]</scope>
    <source>
        <strain evidence="2 3">JP2-74</strain>
    </source>
</reference>
<dbReference type="EMBL" id="CP031968">
    <property type="protein sequence ID" value="AXT47885.1"/>
    <property type="molecule type" value="Genomic_DNA"/>
</dbReference>
<protein>
    <submittedName>
        <fullName evidence="2">Uncharacterized protein</fullName>
    </submittedName>
</protein>
<feature type="region of interest" description="Disordered" evidence="1">
    <location>
        <begin position="91"/>
        <end position="123"/>
    </location>
</feature>
<dbReference type="Proteomes" id="UP000259465">
    <property type="component" value="Chromosome"/>
</dbReference>
<gene>
    <name evidence="2" type="ORF">D1345_17670</name>
</gene>
<evidence type="ECO:0000313" key="3">
    <source>
        <dbReference type="Proteomes" id="UP000259465"/>
    </source>
</evidence>
<dbReference type="AlphaFoldDB" id="A0AAD0RST2"/>
<sequence>MHTIKPRNPHACAPIMKKGGAHGRSRSGQRQAGRQAILAELDLDLDWNEADAYPPQAQAAADDEPAVFGDVKNKEPRIARLFVFNGALPAATPPTSTAANPSGCHTNPRTPPRCRIPPPAAAR</sequence>